<dbReference type="Proteomes" id="UP000199648">
    <property type="component" value="Unassembled WGS sequence"/>
</dbReference>
<dbReference type="Pfam" id="PF00313">
    <property type="entry name" value="CSD"/>
    <property type="match status" value="1"/>
</dbReference>
<protein>
    <submittedName>
        <fullName evidence="5">Cold shock protein, CspA family</fullName>
    </submittedName>
</protein>
<dbReference type="PROSITE" id="PS00352">
    <property type="entry name" value="CSD_1"/>
    <property type="match status" value="1"/>
</dbReference>
<feature type="transmembrane region" description="Helical" evidence="3">
    <location>
        <begin position="83"/>
        <end position="101"/>
    </location>
</feature>
<feature type="domain" description="CSD" evidence="4">
    <location>
        <begin position="2"/>
        <end position="67"/>
    </location>
</feature>
<dbReference type="GO" id="GO:0003730">
    <property type="term" value="F:mRNA 3'-UTR binding"/>
    <property type="evidence" value="ECO:0007669"/>
    <property type="project" value="TreeGrafter"/>
</dbReference>
<dbReference type="SMART" id="SM00357">
    <property type="entry name" value="CSP"/>
    <property type="match status" value="1"/>
</dbReference>
<proteinExistence type="predicted"/>
<dbReference type="PANTHER" id="PTHR12962:SF1">
    <property type="entry name" value="COLD SHOCK DOMAIN-CONTAINING PROTEIN CG9705"/>
    <property type="match status" value="1"/>
</dbReference>
<dbReference type="GO" id="GO:0043488">
    <property type="term" value="P:regulation of mRNA stability"/>
    <property type="evidence" value="ECO:0007669"/>
    <property type="project" value="TreeGrafter"/>
</dbReference>
<keyword evidence="3" id="KW-0812">Transmembrane</keyword>
<name>A0A1G5R1F0_9GAMM</name>
<keyword evidence="3" id="KW-0472">Membrane</keyword>
<dbReference type="STRING" id="415747.SAMN03097708_03229"/>
<dbReference type="AlphaFoldDB" id="A0A1G5R1F0"/>
<evidence type="ECO:0000256" key="3">
    <source>
        <dbReference type="SAM" id="Phobius"/>
    </source>
</evidence>
<comment type="subcellular location">
    <subcellularLocation>
        <location evidence="2">Cytoplasm</location>
    </subcellularLocation>
</comment>
<dbReference type="RefSeq" id="WP_217632031.1">
    <property type="nucleotide sequence ID" value="NZ_FMWD01000017.1"/>
</dbReference>
<dbReference type="InterPro" id="IPR010718">
    <property type="entry name" value="DUF1294"/>
</dbReference>
<gene>
    <name evidence="5" type="ORF">SAMN03097708_03229</name>
</gene>
<dbReference type="EMBL" id="FMWD01000017">
    <property type="protein sequence ID" value="SCZ67924.1"/>
    <property type="molecule type" value="Genomic_DNA"/>
</dbReference>
<reference evidence="5 6" key="1">
    <citation type="submission" date="2016-10" db="EMBL/GenBank/DDBJ databases">
        <authorList>
            <person name="de Groot N.N."/>
        </authorList>
    </citation>
    <scope>NUCLEOTIDE SEQUENCE [LARGE SCALE GENOMIC DNA]</scope>
    <source>
        <strain evidence="5 6">HLD2</strain>
    </source>
</reference>
<dbReference type="InterPro" id="IPR012340">
    <property type="entry name" value="NA-bd_OB-fold"/>
</dbReference>
<dbReference type="SUPFAM" id="SSF50249">
    <property type="entry name" value="Nucleic acid-binding proteins"/>
    <property type="match status" value="1"/>
</dbReference>
<dbReference type="Pfam" id="PF06961">
    <property type="entry name" value="DUF1294"/>
    <property type="match status" value="1"/>
</dbReference>
<dbReference type="InterPro" id="IPR052069">
    <property type="entry name" value="Ca-reg_mRNA-binding_domain"/>
</dbReference>
<dbReference type="InterPro" id="IPR011129">
    <property type="entry name" value="CSD"/>
</dbReference>
<keyword evidence="6" id="KW-1185">Reference proteome</keyword>
<sequence length="150" mass="16359">MRIKGKIAFWDDEKGYGFIEPYTGRERVFIHIKAFSNAGRRPKINQVVTFALSSDKQGRPCALKASLAGDHLPRKTQRKDSSLSTIGGAVFLVIVGVLVATAKIPHFVLTLYIIASLITFIVYAADKSAAQKGGWRTQESTLHLLSLAGG</sequence>
<organism evidence="5 6">
    <name type="scientific">Thiohalomonas denitrificans</name>
    <dbReference type="NCBI Taxonomy" id="415747"/>
    <lineage>
        <taxon>Bacteria</taxon>
        <taxon>Pseudomonadati</taxon>
        <taxon>Pseudomonadota</taxon>
        <taxon>Gammaproteobacteria</taxon>
        <taxon>Thiohalomonadales</taxon>
        <taxon>Thiohalomonadaceae</taxon>
        <taxon>Thiohalomonas</taxon>
    </lineage>
</organism>
<evidence type="ECO:0000256" key="2">
    <source>
        <dbReference type="RuleBase" id="RU000408"/>
    </source>
</evidence>
<dbReference type="PROSITE" id="PS51857">
    <property type="entry name" value="CSD_2"/>
    <property type="match status" value="1"/>
</dbReference>
<keyword evidence="3" id="KW-1133">Transmembrane helix</keyword>
<evidence type="ECO:0000313" key="5">
    <source>
        <dbReference type="EMBL" id="SCZ67924.1"/>
    </source>
</evidence>
<evidence type="ECO:0000259" key="4">
    <source>
        <dbReference type="PROSITE" id="PS51857"/>
    </source>
</evidence>
<dbReference type="GO" id="GO:0005829">
    <property type="term" value="C:cytosol"/>
    <property type="evidence" value="ECO:0007669"/>
    <property type="project" value="UniProtKB-ARBA"/>
</dbReference>
<evidence type="ECO:0000256" key="1">
    <source>
        <dbReference type="ARBA" id="ARBA00022553"/>
    </source>
</evidence>
<dbReference type="InterPro" id="IPR002059">
    <property type="entry name" value="CSP_DNA-bd"/>
</dbReference>
<dbReference type="PANTHER" id="PTHR12962">
    <property type="entry name" value="CALCIUM-REGULATED HEAT STABLE PROTEIN CRHSP-24-RELATED"/>
    <property type="match status" value="1"/>
</dbReference>
<keyword evidence="1" id="KW-0597">Phosphoprotein</keyword>
<accession>A0A1G5R1F0</accession>
<dbReference type="InterPro" id="IPR019844">
    <property type="entry name" value="CSD_CS"/>
</dbReference>
<dbReference type="Gene3D" id="2.40.50.140">
    <property type="entry name" value="Nucleic acid-binding proteins"/>
    <property type="match status" value="1"/>
</dbReference>
<evidence type="ECO:0000313" key="6">
    <source>
        <dbReference type="Proteomes" id="UP000199648"/>
    </source>
</evidence>
<feature type="transmembrane region" description="Helical" evidence="3">
    <location>
        <begin position="107"/>
        <end position="125"/>
    </location>
</feature>